<dbReference type="AlphaFoldDB" id="E6WQ71"/>
<dbReference type="Gene3D" id="3.10.450.50">
    <property type="match status" value="1"/>
</dbReference>
<dbReference type="InterPro" id="IPR027843">
    <property type="entry name" value="DUF4440"/>
</dbReference>
<protein>
    <recommendedName>
        <fullName evidence="1">DUF4440 domain-containing protein</fullName>
    </recommendedName>
</protein>
<evidence type="ECO:0000313" key="2">
    <source>
        <dbReference type="EMBL" id="ADV26320.1"/>
    </source>
</evidence>
<sequence>MASLSPHPLWRMEQQFWLGDAAFHAQHLAPGALMVLPPPVGVLDRAGTLASIRGVPRWETVRFDDQVLADDGTGVVVLAYRAHASRGAPGGAYAALCSSTYVRHQDQWLLALHHQTPLP</sequence>
<dbReference type="SUPFAM" id="SSF54427">
    <property type="entry name" value="NTF2-like"/>
    <property type="match status" value="1"/>
</dbReference>
<dbReference type="Proteomes" id="UP000008632">
    <property type="component" value="Chromosome"/>
</dbReference>
<accession>E6WQ71</accession>
<name>E6WQ71_PSEUU</name>
<dbReference type="InterPro" id="IPR032710">
    <property type="entry name" value="NTF2-like_dom_sf"/>
</dbReference>
<keyword evidence="3" id="KW-1185">Reference proteome</keyword>
<evidence type="ECO:0000259" key="1">
    <source>
        <dbReference type="Pfam" id="PF14534"/>
    </source>
</evidence>
<dbReference type="eggNOG" id="ENOG5032YQ5">
    <property type="taxonomic scope" value="Bacteria"/>
</dbReference>
<dbReference type="RefSeq" id="WP_013534150.1">
    <property type="nucleotide sequence ID" value="NC_014924.1"/>
</dbReference>
<gene>
    <name evidence="2" type="ordered locus">Psesu_0462</name>
</gene>
<proteinExistence type="predicted"/>
<dbReference type="Pfam" id="PF14534">
    <property type="entry name" value="DUF4440"/>
    <property type="match status" value="1"/>
</dbReference>
<dbReference type="KEGG" id="psu:Psesu_0462"/>
<dbReference type="STRING" id="743721.Psesu_0462"/>
<dbReference type="HOGENOM" id="CLU_147392_1_0_6"/>
<reference evidence="2 3" key="1">
    <citation type="submission" date="2011-01" db="EMBL/GenBank/DDBJ databases">
        <title>Complete sequence of Pseudoxanthomonas suwonensis 11-1.</title>
        <authorList>
            <consortium name="US DOE Joint Genome Institute"/>
            <person name="Lucas S."/>
            <person name="Copeland A."/>
            <person name="Lapidus A."/>
            <person name="Cheng J.-F."/>
            <person name="Goodwin L."/>
            <person name="Pitluck S."/>
            <person name="Teshima H."/>
            <person name="Detter J.C."/>
            <person name="Han C."/>
            <person name="Tapia R."/>
            <person name="Land M."/>
            <person name="Hauser L."/>
            <person name="Kyrpides N."/>
            <person name="Ivanova N."/>
            <person name="Ovchinnikova G."/>
            <person name="Siebers A.K."/>
            <person name="Allgaier M."/>
            <person name="Thelen M.P."/>
            <person name="Hugenholtz P."/>
            <person name="Gladden J."/>
            <person name="Woyke T."/>
        </authorList>
    </citation>
    <scope>NUCLEOTIDE SEQUENCE [LARGE SCALE GENOMIC DNA]</scope>
    <source>
        <strain evidence="3">11-1</strain>
    </source>
</reference>
<dbReference type="OrthoDB" id="667202at2"/>
<organism evidence="2 3">
    <name type="scientific">Pseudoxanthomonas suwonensis (strain 11-1)</name>
    <dbReference type="NCBI Taxonomy" id="743721"/>
    <lineage>
        <taxon>Bacteria</taxon>
        <taxon>Pseudomonadati</taxon>
        <taxon>Pseudomonadota</taxon>
        <taxon>Gammaproteobacteria</taxon>
        <taxon>Lysobacterales</taxon>
        <taxon>Lysobacteraceae</taxon>
        <taxon>Pseudoxanthomonas</taxon>
    </lineage>
</organism>
<evidence type="ECO:0000313" key="3">
    <source>
        <dbReference type="Proteomes" id="UP000008632"/>
    </source>
</evidence>
<feature type="domain" description="DUF4440" evidence="1">
    <location>
        <begin position="19"/>
        <end position="110"/>
    </location>
</feature>
<dbReference type="EMBL" id="CP002446">
    <property type="protein sequence ID" value="ADV26320.1"/>
    <property type="molecule type" value="Genomic_DNA"/>
</dbReference>